<dbReference type="OrthoDB" id="1842465at2"/>
<accession>A0A1H8S7H9</accession>
<sequence length="225" mass="25723">MPQILNKPNQSLPELIAELSQVSDQCWGLYAFEQDLLKNKFTTKEKHRIIIASIACGYQWAETVREIHGDYSITQLVASYGLQIEANHTAPLANRIGYALYTPPKGIELMTEPIAKVSKLLGECLHVSPSQLTDIILAHELYHHIECEEAEVYTQMEQVVLWRFLFYKHRSQVRAASEIAAMSFAQQMNKLNFSPFVLDVLLAYAYNPLHGERIYQQMIKLKGVI</sequence>
<dbReference type="RefSeq" id="WP_091499656.1">
    <property type="nucleotide sequence ID" value="NZ_FODJ01000012.1"/>
</dbReference>
<dbReference type="Proteomes" id="UP000199300">
    <property type="component" value="Unassembled WGS sequence"/>
</dbReference>
<evidence type="ECO:0000313" key="1">
    <source>
        <dbReference type="EMBL" id="SEO74631.1"/>
    </source>
</evidence>
<gene>
    <name evidence="1" type="ORF">SAMN04488134_11226</name>
</gene>
<keyword evidence="2" id="KW-1185">Reference proteome</keyword>
<dbReference type="STRING" id="872970.SAMN04488134_11226"/>
<name>A0A1H8S7H9_9BACI</name>
<reference evidence="1 2" key="1">
    <citation type="submission" date="2016-10" db="EMBL/GenBank/DDBJ databases">
        <authorList>
            <person name="de Groot N.N."/>
        </authorList>
    </citation>
    <scope>NUCLEOTIDE SEQUENCE [LARGE SCALE GENOMIC DNA]</scope>
    <source>
        <strain evidence="1 2">CGMCC 1.10434</strain>
    </source>
</reference>
<protein>
    <submittedName>
        <fullName evidence="1">Uncharacterized protein</fullName>
    </submittedName>
</protein>
<dbReference type="AlphaFoldDB" id="A0A1H8S7H9"/>
<evidence type="ECO:0000313" key="2">
    <source>
        <dbReference type="Proteomes" id="UP000199300"/>
    </source>
</evidence>
<dbReference type="EMBL" id="FODJ01000012">
    <property type="protein sequence ID" value="SEO74631.1"/>
    <property type="molecule type" value="Genomic_DNA"/>
</dbReference>
<organism evidence="1 2">
    <name type="scientific">Amphibacillus marinus</name>
    <dbReference type="NCBI Taxonomy" id="872970"/>
    <lineage>
        <taxon>Bacteria</taxon>
        <taxon>Bacillati</taxon>
        <taxon>Bacillota</taxon>
        <taxon>Bacilli</taxon>
        <taxon>Bacillales</taxon>
        <taxon>Bacillaceae</taxon>
        <taxon>Amphibacillus</taxon>
    </lineage>
</organism>
<proteinExistence type="predicted"/>